<organism evidence="1 2">
    <name type="scientific">Rhodococcus rhodnii LMG 5362</name>
    <dbReference type="NCBI Taxonomy" id="1273125"/>
    <lineage>
        <taxon>Bacteria</taxon>
        <taxon>Bacillati</taxon>
        <taxon>Actinomycetota</taxon>
        <taxon>Actinomycetes</taxon>
        <taxon>Mycobacteriales</taxon>
        <taxon>Nocardiaceae</taxon>
        <taxon>Rhodococcus</taxon>
    </lineage>
</organism>
<reference evidence="1 2" key="1">
    <citation type="journal article" date="2013" name="Genome Announc.">
        <title>Draft Genome Sequence of Rhodococcus rhodnii Strain LMG5362, a Symbiont of Rhodnius prolixus (Hemiptera, Reduviidae, Triatominae), the Principle Vector of Trypanosoma cruzi.</title>
        <authorList>
            <person name="Pachebat J.A."/>
            <person name="van Keulen G."/>
            <person name="Whitten M.M."/>
            <person name="Girdwood S."/>
            <person name="Del Sol R."/>
            <person name="Dyson P.J."/>
            <person name="Facey P.D."/>
        </authorList>
    </citation>
    <scope>NUCLEOTIDE SEQUENCE [LARGE SCALE GENOMIC DNA]</scope>
    <source>
        <strain evidence="1 2">LMG 5362</strain>
    </source>
</reference>
<dbReference type="AlphaFoldDB" id="R7WM38"/>
<name>R7WM38_9NOCA</name>
<gene>
    <name evidence="1" type="ORF">Rrhod_2326</name>
</gene>
<dbReference type="Proteomes" id="UP000013525">
    <property type="component" value="Unassembled WGS sequence"/>
</dbReference>
<sequence length="33" mass="3692">MAGIFLGDWFLVADPDQNLAQVEVEIMSLIDQL</sequence>
<protein>
    <submittedName>
        <fullName evidence="1">Uncharacterized protein</fullName>
    </submittedName>
</protein>
<dbReference type="EMBL" id="APMY01000070">
    <property type="protein sequence ID" value="EOM76325.1"/>
    <property type="molecule type" value="Genomic_DNA"/>
</dbReference>
<evidence type="ECO:0000313" key="2">
    <source>
        <dbReference type="Proteomes" id="UP000013525"/>
    </source>
</evidence>
<comment type="caution">
    <text evidence="1">The sequence shown here is derived from an EMBL/GenBank/DDBJ whole genome shotgun (WGS) entry which is preliminary data.</text>
</comment>
<accession>R7WM38</accession>
<proteinExistence type="predicted"/>
<evidence type="ECO:0000313" key="1">
    <source>
        <dbReference type="EMBL" id="EOM76325.1"/>
    </source>
</evidence>
<keyword evidence="2" id="KW-1185">Reference proteome</keyword>